<evidence type="ECO:0000313" key="2">
    <source>
        <dbReference type="EMBL" id="CAA9995016.1"/>
    </source>
</evidence>
<proteinExistence type="predicted"/>
<keyword evidence="3" id="KW-1185">Reference proteome</keyword>
<dbReference type="Proteomes" id="UP000479000">
    <property type="component" value="Unassembled WGS sequence"/>
</dbReference>
<dbReference type="EMBL" id="CADCXU010002880">
    <property type="protein sequence ID" value="CAA9995005.1"/>
    <property type="molecule type" value="Genomic_DNA"/>
</dbReference>
<dbReference type="EMBL" id="CADCXU010002892">
    <property type="protein sequence ID" value="CAA9995016.1"/>
    <property type="molecule type" value="Genomic_DNA"/>
</dbReference>
<dbReference type="AlphaFoldDB" id="A0A6H5FZY7"/>
<gene>
    <name evidence="1" type="ORF">NTEN_LOCUS1796</name>
    <name evidence="2" type="ORF">NTEN_LOCUS1807</name>
</gene>
<name>A0A6H5FZY7_9HEMI</name>
<organism evidence="2 3">
    <name type="scientific">Nesidiocoris tenuis</name>
    <dbReference type="NCBI Taxonomy" id="355587"/>
    <lineage>
        <taxon>Eukaryota</taxon>
        <taxon>Metazoa</taxon>
        <taxon>Ecdysozoa</taxon>
        <taxon>Arthropoda</taxon>
        <taxon>Hexapoda</taxon>
        <taxon>Insecta</taxon>
        <taxon>Pterygota</taxon>
        <taxon>Neoptera</taxon>
        <taxon>Paraneoptera</taxon>
        <taxon>Hemiptera</taxon>
        <taxon>Heteroptera</taxon>
        <taxon>Panheteroptera</taxon>
        <taxon>Cimicomorpha</taxon>
        <taxon>Miridae</taxon>
        <taxon>Dicyphina</taxon>
        <taxon>Nesidiocoris</taxon>
    </lineage>
</organism>
<sequence>MRCKLREVETCLVIAINLNPDPASYGNHLELQDHPEIPDSVQAHAEKLDFKFTMIGQ</sequence>
<evidence type="ECO:0000313" key="3">
    <source>
        <dbReference type="Proteomes" id="UP000479000"/>
    </source>
</evidence>
<feature type="non-terminal residue" evidence="2">
    <location>
        <position position="57"/>
    </location>
</feature>
<reference evidence="2 3" key="1">
    <citation type="submission" date="2020-02" db="EMBL/GenBank/DDBJ databases">
        <authorList>
            <person name="Ferguson B K."/>
        </authorList>
    </citation>
    <scope>NUCLEOTIDE SEQUENCE [LARGE SCALE GENOMIC DNA]</scope>
</reference>
<accession>A0A6H5FZY7</accession>
<protein>
    <submittedName>
        <fullName evidence="2">Uncharacterized protein</fullName>
    </submittedName>
</protein>
<evidence type="ECO:0000313" key="1">
    <source>
        <dbReference type="EMBL" id="CAA9995005.1"/>
    </source>
</evidence>